<evidence type="ECO:0000313" key="3">
    <source>
        <dbReference type="Proteomes" id="UP000005824"/>
    </source>
</evidence>
<organism evidence="2 3">
    <name type="scientific">Chthoniobacter flavus Ellin428</name>
    <dbReference type="NCBI Taxonomy" id="497964"/>
    <lineage>
        <taxon>Bacteria</taxon>
        <taxon>Pseudomonadati</taxon>
        <taxon>Verrucomicrobiota</taxon>
        <taxon>Spartobacteria</taxon>
        <taxon>Chthoniobacterales</taxon>
        <taxon>Chthoniobacteraceae</taxon>
        <taxon>Chthoniobacter</taxon>
    </lineage>
</organism>
<evidence type="ECO:0000259" key="1">
    <source>
        <dbReference type="PROSITE" id="PS51387"/>
    </source>
</evidence>
<sequence length="402" mass="45270">MLPFGLGRSYGDSCLNDGGDLLVTEELKHLLAFDAERGMMRCEAGVTLDELLRFIVPRGWFLPVTPGTKFITVGGAIANDIHGKNHHRAGTFGCHVTKFELLRSTGERLICSPTENTAQFAATIGGLGLTGLITWAEFQLLRIENSMIDVEELQFANLDEFFAISAESDADFAYTVSWVDCLAEGPSLGRGIFMRGNHARGDSLSHRLHRPPRLGVPVEFPDFALNQYSIQAFNTLYYAKALEAFSRKIVHYDPFFYPLDAVNHWNRIYGRRGFFQYQFVIPFSGDRKVIREIFQRIAASGQGSFLAVLKTFGERRSPGMLSFPAPGLTLALDFANQGWETLSLFNELDQVVLATGGRIYPAKDARMPARVFQECYPRWEEFRQYIDPAFSSSFWRRVNSPV</sequence>
<evidence type="ECO:0000313" key="2">
    <source>
        <dbReference type="EMBL" id="EDY17262.1"/>
    </source>
</evidence>
<protein>
    <submittedName>
        <fullName evidence="2">FAD linked oxidase domain protein</fullName>
    </submittedName>
</protein>
<dbReference type="InParanoid" id="B4D8P0"/>
<dbReference type="EMBL" id="ABVL01000022">
    <property type="protein sequence ID" value="EDY17262.1"/>
    <property type="molecule type" value="Genomic_DNA"/>
</dbReference>
<dbReference type="PROSITE" id="PS51387">
    <property type="entry name" value="FAD_PCMH"/>
    <property type="match status" value="1"/>
</dbReference>
<comment type="caution">
    <text evidence="2">The sequence shown here is derived from an EMBL/GenBank/DDBJ whole genome shotgun (WGS) entry which is preliminary data.</text>
</comment>
<dbReference type="Pfam" id="PF01565">
    <property type="entry name" value="FAD_binding_4"/>
    <property type="match status" value="1"/>
</dbReference>
<proteinExistence type="predicted"/>
<dbReference type="SUPFAM" id="SSF56176">
    <property type="entry name" value="FAD-binding/transporter-associated domain-like"/>
    <property type="match status" value="1"/>
</dbReference>
<dbReference type="InterPro" id="IPR036318">
    <property type="entry name" value="FAD-bd_PCMH-like_sf"/>
</dbReference>
<reference evidence="2 3" key="1">
    <citation type="journal article" date="2011" name="J. Bacteriol.">
        <title>Genome sequence of Chthoniobacter flavus Ellin428, an aerobic heterotrophic soil bacterium.</title>
        <authorList>
            <person name="Kant R."/>
            <person name="van Passel M.W."/>
            <person name="Palva A."/>
            <person name="Lucas S."/>
            <person name="Lapidus A."/>
            <person name="Glavina Del Rio T."/>
            <person name="Dalin E."/>
            <person name="Tice H."/>
            <person name="Bruce D."/>
            <person name="Goodwin L."/>
            <person name="Pitluck S."/>
            <person name="Larimer F.W."/>
            <person name="Land M.L."/>
            <person name="Hauser L."/>
            <person name="Sangwan P."/>
            <person name="de Vos W.M."/>
            <person name="Janssen P.H."/>
            <person name="Smidt H."/>
        </authorList>
    </citation>
    <scope>NUCLEOTIDE SEQUENCE [LARGE SCALE GENOMIC DNA]</scope>
    <source>
        <strain evidence="2 3">Ellin428</strain>
    </source>
</reference>
<dbReference type="PANTHER" id="PTHR43762:SF1">
    <property type="entry name" value="D-ARABINONO-1,4-LACTONE OXIDASE"/>
    <property type="match status" value="1"/>
</dbReference>
<accession>B4D8P0</accession>
<dbReference type="InterPro" id="IPR010031">
    <property type="entry name" value="FAD_lactone_oxidase-like"/>
</dbReference>
<dbReference type="InterPro" id="IPR006094">
    <property type="entry name" value="Oxid_FAD_bind_N"/>
</dbReference>
<dbReference type="STRING" id="497964.CfE428DRAFT_5280"/>
<dbReference type="InterPro" id="IPR016166">
    <property type="entry name" value="FAD-bd_PCMH"/>
</dbReference>
<name>B4D8P0_9BACT</name>
<dbReference type="AlphaFoldDB" id="B4D8P0"/>
<gene>
    <name evidence="2" type="ORF">CfE428DRAFT_5280</name>
</gene>
<dbReference type="GO" id="GO:0016899">
    <property type="term" value="F:oxidoreductase activity, acting on the CH-OH group of donors, oxygen as acceptor"/>
    <property type="evidence" value="ECO:0007669"/>
    <property type="project" value="InterPro"/>
</dbReference>
<dbReference type="GO" id="GO:0071949">
    <property type="term" value="F:FAD binding"/>
    <property type="evidence" value="ECO:0007669"/>
    <property type="project" value="InterPro"/>
</dbReference>
<dbReference type="Gene3D" id="3.30.465.10">
    <property type="match status" value="1"/>
</dbReference>
<dbReference type="Proteomes" id="UP000005824">
    <property type="component" value="Unassembled WGS sequence"/>
</dbReference>
<keyword evidence="3" id="KW-1185">Reference proteome</keyword>
<feature type="domain" description="FAD-binding PCMH-type" evidence="1">
    <location>
        <begin position="1"/>
        <end position="143"/>
    </location>
</feature>
<dbReference type="InterPro" id="IPR016169">
    <property type="entry name" value="FAD-bd_PCMH_sub2"/>
</dbReference>
<dbReference type="eggNOG" id="COG0277">
    <property type="taxonomic scope" value="Bacteria"/>
</dbReference>
<dbReference type="PANTHER" id="PTHR43762">
    <property type="entry name" value="L-GULONOLACTONE OXIDASE"/>
    <property type="match status" value="1"/>
</dbReference>